<feature type="domain" description="Alginate export" evidence="2">
    <location>
        <begin position="40"/>
        <end position="444"/>
    </location>
</feature>
<sequence length="460" mass="50276">MPAICHRARLPGAALLAAMALAAASPALAGEAPPADGLAISGQIRLRYEVIDGQARPNANRTDQLINTRATIKAAWTKGPWQVVGELWDARVFNDNPGTPITTGEINAFELVQGYVGLDLPGRLGKGSKLNVRVGRETLNIGSRRLIAADDYRNTINSYTGLHAEAQWPSGWRASLVFTLPDQRLPLDRRGMHVHRFAWDHEGFDLMLWGGFVGKVISAKGARVTLVEAGLLHLGERDRPDTPTRDRSLNTSSLRLAAEPAPAHLDYELEGNYQWGEEATVMAPNAPLLPVSAGNLHVRVGYTFADKAKTHLTAELDYATGDTPGGTITRYDPLYATRRNDFAPAGLYNVPYRANIIAPGLRLEGAPSKRFDYLLTWHPMWLANAHDMFGSSGVRDAAGTSGTFAGHQFDSRLRYWAVPRRLRLEFDGVYLAKGGFMQTAPNAQPGQSTTYGSFNVTAFY</sequence>
<gene>
    <name evidence="3" type="ORF">J2792_001238</name>
</gene>
<dbReference type="RefSeq" id="WP_309804664.1">
    <property type="nucleotide sequence ID" value="NZ_JAVDRD010000002.1"/>
</dbReference>
<evidence type="ECO:0000313" key="3">
    <source>
        <dbReference type="EMBL" id="MDR6510378.1"/>
    </source>
</evidence>
<feature type="chain" id="PRO_5045645958" description="Alginate export domain-containing protein" evidence="1">
    <location>
        <begin position="30"/>
        <end position="460"/>
    </location>
</feature>
<evidence type="ECO:0000259" key="2">
    <source>
        <dbReference type="Pfam" id="PF13372"/>
    </source>
</evidence>
<evidence type="ECO:0000313" key="4">
    <source>
        <dbReference type="Proteomes" id="UP001184150"/>
    </source>
</evidence>
<dbReference type="Pfam" id="PF13372">
    <property type="entry name" value="Alginate_exp"/>
    <property type="match status" value="1"/>
</dbReference>
<accession>A0ABU1MJ75</accession>
<name>A0ABU1MJ75_9SPHN</name>
<dbReference type="Proteomes" id="UP001184150">
    <property type="component" value="Unassembled WGS sequence"/>
</dbReference>
<feature type="signal peptide" evidence="1">
    <location>
        <begin position="1"/>
        <end position="29"/>
    </location>
</feature>
<protein>
    <recommendedName>
        <fullName evidence="2">Alginate export domain-containing protein</fullName>
    </recommendedName>
</protein>
<dbReference type="EMBL" id="JAVDRD010000002">
    <property type="protein sequence ID" value="MDR6510378.1"/>
    <property type="molecule type" value="Genomic_DNA"/>
</dbReference>
<comment type="caution">
    <text evidence="3">The sequence shown here is derived from an EMBL/GenBank/DDBJ whole genome shotgun (WGS) entry which is preliminary data.</text>
</comment>
<dbReference type="InterPro" id="IPR025388">
    <property type="entry name" value="Alginate_export_dom"/>
</dbReference>
<keyword evidence="1" id="KW-0732">Signal</keyword>
<evidence type="ECO:0000256" key="1">
    <source>
        <dbReference type="SAM" id="SignalP"/>
    </source>
</evidence>
<proteinExistence type="predicted"/>
<organism evidence="3 4">
    <name type="scientific">Novosphingobium capsulatum</name>
    <dbReference type="NCBI Taxonomy" id="13688"/>
    <lineage>
        <taxon>Bacteria</taxon>
        <taxon>Pseudomonadati</taxon>
        <taxon>Pseudomonadota</taxon>
        <taxon>Alphaproteobacteria</taxon>
        <taxon>Sphingomonadales</taxon>
        <taxon>Sphingomonadaceae</taxon>
        <taxon>Novosphingobium</taxon>
    </lineage>
</organism>
<dbReference type="InterPro" id="IPR053728">
    <property type="entry name" value="Alginate_Permeability_Chnl"/>
</dbReference>
<reference evidence="3 4" key="1">
    <citation type="submission" date="2023-07" db="EMBL/GenBank/DDBJ databases">
        <title>Sorghum-associated microbial communities from plants grown in Nebraska, USA.</title>
        <authorList>
            <person name="Schachtman D."/>
        </authorList>
    </citation>
    <scope>NUCLEOTIDE SEQUENCE [LARGE SCALE GENOMIC DNA]</scope>
    <source>
        <strain evidence="3 4">DS1027</strain>
    </source>
</reference>
<keyword evidence="4" id="KW-1185">Reference proteome</keyword>
<dbReference type="Gene3D" id="2.40.160.100">
    <property type="match status" value="1"/>
</dbReference>